<protein>
    <recommendedName>
        <fullName evidence="5">Proline racemase</fullName>
    </recommendedName>
</protein>
<sequence length="378" mass="40795">MVNVTTSPSPDQFSHNSDPSLPPASFTMRSNRTISIVGVHAEGEIGDVIVGGVLDPPGCSSIYEKLVYFRDQADDLRQLLMQEPRGRFSQCMNMILAPCDPRADAVFLSMESEEYPPMSGGNTIATATVLLETGMVEMKEPVTTLKLDTAAGLIGITAECEGGKCKSVAFDNVPGFVYVLDHKVDVPGLGTMSVDIAWGGMHYALVDASSVGLAINNESGADLVRIGERIKRAVQQSYTPVHPENPDIRGVTILEFTEPLKEGPDGSKVAVNTVVVSPGRFDRCPCGTGTSARMAVLHARGQLKEGETFKHRSIIGTEFVCKIRGTAKVGEYDAVLPTVKGRAWITGFRQSMLDPTDPFPLGYRVGDHWHMASHDTQV</sequence>
<evidence type="ECO:0000256" key="2">
    <source>
        <dbReference type="SAM" id="MobiDB-lite"/>
    </source>
</evidence>
<evidence type="ECO:0000256" key="1">
    <source>
        <dbReference type="ARBA" id="ARBA00007529"/>
    </source>
</evidence>
<gene>
    <name evidence="3" type="ORF">SLS56_008517</name>
</gene>
<name>A0ABR3SK11_9PEZI</name>
<evidence type="ECO:0008006" key="5">
    <source>
        <dbReference type="Google" id="ProtNLM"/>
    </source>
</evidence>
<dbReference type="Gene3D" id="3.10.310.10">
    <property type="entry name" value="Diaminopimelate Epimerase, Chain A, domain 1"/>
    <property type="match status" value="2"/>
</dbReference>
<reference evidence="3 4" key="1">
    <citation type="submission" date="2024-02" db="EMBL/GenBank/DDBJ databases">
        <title>De novo assembly and annotation of 12 fungi associated with fruit tree decline syndrome in Ontario, Canada.</title>
        <authorList>
            <person name="Sulman M."/>
            <person name="Ellouze W."/>
            <person name="Ilyukhin E."/>
        </authorList>
    </citation>
    <scope>NUCLEOTIDE SEQUENCE [LARGE SCALE GENOMIC DNA]</scope>
    <source>
        <strain evidence="3 4">M1-105</strain>
    </source>
</reference>
<organism evidence="3 4">
    <name type="scientific">Neofusicoccum ribis</name>
    <dbReference type="NCBI Taxonomy" id="45134"/>
    <lineage>
        <taxon>Eukaryota</taxon>
        <taxon>Fungi</taxon>
        <taxon>Dikarya</taxon>
        <taxon>Ascomycota</taxon>
        <taxon>Pezizomycotina</taxon>
        <taxon>Dothideomycetes</taxon>
        <taxon>Dothideomycetes incertae sedis</taxon>
        <taxon>Botryosphaeriales</taxon>
        <taxon>Botryosphaeriaceae</taxon>
        <taxon>Neofusicoccum</taxon>
    </lineage>
</organism>
<comment type="caution">
    <text evidence="3">The sequence shown here is derived from an EMBL/GenBank/DDBJ whole genome shotgun (WGS) entry which is preliminary data.</text>
</comment>
<accession>A0ABR3SK11</accession>
<dbReference type="InterPro" id="IPR008794">
    <property type="entry name" value="Pro_racemase_fam"/>
</dbReference>
<dbReference type="Proteomes" id="UP001521116">
    <property type="component" value="Unassembled WGS sequence"/>
</dbReference>
<evidence type="ECO:0000313" key="4">
    <source>
        <dbReference type="Proteomes" id="UP001521116"/>
    </source>
</evidence>
<dbReference type="PANTHER" id="PTHR33442:SF5">
    <property type="entry name" value="BIFUNCTIONAL TRANS-3-HYDROXY-L-PROLINE DEHYDRATASE_2-EPIMERASE"/>
    <property type="match status" value="1"/>
</dbReference>
<feature type="compositionally biased region" description="Polar residues" evidence="2">
    <location>
        <begin position="1"/>
        <end position="19"/>
    </location>
</feature>
<dbReference type="Pfam" id="PF05544">
    <property type="entry name" value="Pro_racemase"/>
    <property type="match status" value="1"/>
</dbReference>
<proteinExistence type="inferred from homology"/>
<dbReference type="SUPFAM" id="SSF54506">
    <property type="entry name" value="Diaminopimelate epimerase-like"/>
    <property type="match status" value="1"/>
</dbReference>
<dbReference type="SFLD" id="SFLDS00028">
    <property type="entry name" value="Proline_Racemase"/>
    <property type="match status" value="1"/>
</dbReference>
<dbReference type="PANTHER" id="PTHR33442">
    <property type="entry name" value="TRANS-3-HYDROXY-L-PROLINE DEHYDRATASE"/>
    <property type="match status" value="1"/>
</dbReference>
<dbReference type="EMBL" id="JAJVDC020000127">
    <property type="protein sequence ID" value="KAL1622979.1"/>
    <property type="molecule type" value="Genomic_DNA"/>
</dbReference>
<keyword evidence="4" id="KW-1185">Reference proteome</keyword>
<comment type="similarity">
    <text evidence="1">Belongs to the proline racemase family.</text>
</comment>
<dbReference type="PIRSF" id="PIRSF029792">
    <property type="entry name" value="Pro_racemase"/>
    <property type="match status" value="1"/>
</dbReference>
<feature type="region of interest" description="Disordered" evidence="2">
    <location>
        <begin position="1"/>
        <end position="26"/>
    </location>
</feature>
<evidence type="ECO:0000313" key="3">
    <source>
        <dbReference type="EMBL" id="KAL1622979.1"/>
    </source>
</evidence>